<dbReference type="InterPro" id="IPR004170">
    <property type="entry name" value="WWE_dom"/>
</dbReference>
<feature type="domain" description="WWE" evidence="7">
    <location>
        <begin position="162"/>
        <end position="283"/>
    </location>
</feature>
<name>X6P4T5_RETFI</name>
<dbReference type="OrthoDB" id="10065815at2759"/>
<keyword evidence="3" id="KW-0862">Zinc</keyword>
<feature type="region of interest" description="Disordered" evidence="5">
    <location>
        <begin position="148"/>
        <end position="173"/>
    </location>
</feature>
<dbReference type="PANTHER" id="PTHR13417:SF2">
    <property type="entry name" value="E3 UBIQUITIN-PROTEIN LIGASE RNF146"/>
    <property type="match status" value="1"/>
</dbReference>
<evidence type="ECO:0000259" key="7">
    <source>
        <dbReference type="PROSITE" id="PS50918"/>
    </source>
</evidence>
<dbReference type="PANTHER" id="PTHR13417">
    <property type="entry name" value="E3 UBIQUITIN-PROTEIN LIGASE RNF146"/>
    <property type="match status" value="1"/>
</dbReference>
<dbReference type="GO" id="GO:0008270">
    <property type="term" value="F:zinc ion binding"/>
    <property type="evidence" value="ECO:0007669"/>
    <property type="project" value="UniProtKB-KW"/>
</dbReference>
<evidence type="ECO:0000256" key="2">
    <source>
        <dbReference type="ARBA" id="ARBA00022771"/>
    </source>
</evidence>
<reference evidence="8 9" key="1">
    <citation type="journal article" date="2013" name="Curr. Biol.">
        <title>The Genome of the Foraminiferan Reticulomyxa filosa.</title>
        <authorList>
            <person name="Glockner G."/>
            <person name="Hulsmann N."/>
            <person name="Schleicher M."/>
            <person name="Noegel A.A."/>
            <person name="Eichinger L."/>
            <person name="Gallinger C."/>
            <person name="Pawlowski J."/>
            <person name="Sierra R."/>
            <person name="Euteneuer U."/>
            <person name="Pillet L."/>
            <person name="Moustafa A."/>
            <person name="Platzer M."/>
            <person name="Groth M."/>
            <person name="Szafranski K."/>
            <person name="Schliwa M."/>
        </authorList>
    </citation>
    <scope>NUCLEOTIDE SEQUENCE [LARGE SCALE GENOMIC DNA]</scope>
</reference>
<dbReference type="InterPro" id="IPR037197">
    <property type="entry name" value="WWE_dom_sf"/>
</dbReference>
<dbReference type="SMART" id="SM00678">
    <property type="entry name" value="WWE"/>
    <property type="match status" value="1"/>
</dbReference>
<evidence type="ECO:0000256" key="1">
    <source>
        <dbReference type="ARBA" id="ARBA00022723"/>
    </source>
</evidence>
<dbReference type="GO" id="GO:0006511">
    <property type="term" value="P:ubiquitin-dependent protein catabolic process"/>
    <property type="evidence" value="ECO:0007669"/>
    <property type="project" value="TreeGrafter"/>
</dbReference>
<dbReference type="GO" id="GO:0005737">
    <property type="term" value="C:cytoplasm"/>
    <property type="evidence" value="ECO:0007669"/>
    <property type="project" value="TreeGrafter"/>
</dbReference>
<evidence type="ECO:0000259" key="6">
    <source>
        <dbReference type="PROSITE" id="PS50089"/>
    </source>
</evidence>
<dbReference type="InterPro" id="IPR018123">
    <property type="entry name" value="WWE-dom_subgr"/>
</dbReference>
<feature type="compositionally biased region" description="Basic and acidic residues" evidence="5">
    <location>
        <begin position="20"/>
        <end position="56"/>
    </location>
</feature>
<dbReference type="SUPFAM" id="SSF57850">
    <property type="entry name" value="RING/U-box"/>
    <property type="match status" value="1"/>
</dbReference>
<keyword evidence="1" id="KW-0479">Metal-binding</keyword>
<dbReference type="InterPro" id="IPR033509">
    <property type="entry name" value="RNF146"/>
</dbReference>
<evidence type="ECO:0008006" key="10">
    <source>
        <dbReference type="Google" id="ProtNLM"/>
    </source>
</evidence>
<dbReference type="PROSITE" id="PS50089">
    <property type="entry name" value="ZF_RING_2"/>
    <property type="match status" value="1"/>
</dbReference>
<dbReference type="AlphaFoldDB" id="X6P4T5"/>
<dbReference type="Proteomes" id="UP000023152">
    <property type="component" value="Unassembled WGS sequence"/>
</dbReference>
<dbReference type="SUPFAM" id="SSF117839">
    <property type="entry name" value="WWE domain"/>
    <property type="match status" value="2"/>
</dbReference>
<feature type="region of interest" description="Disordered" evidence="5">
    <location>
        <begin position="1"/>
        <end position="59"/>
    </location>
</feature>
<feature type="region of interest" description="Disordered" evidence="5">
    <location>
        <begin position="213"/>
        <end position="247"/>
    </location>
</feature>
<dbReference type="PROSITE" id="PS50918">
    <property type="entry name" value="WWE"/>
    <property type="match status" value="1"/>
</dbReference>
<sequence>MPQQKRNQPDSASSDPVDTPDSKKRKVDENQTDSSEKEKEVKTEAKASEAEKKAQPEEEEKECCICLETIKLPITLPCKHVFCYLCLKDVRVEQADCEDDSDDENQDESENEDQEYFRCPYCRRKTKATYVDKSKMNYNDWLKTMVKSTASPSGDTTSTNAGTNDSKDKPSEVVTWQYSGRKGGWWAYEPRNNELIEQKYQEFVSKFPNGLTSAAGVSDSDSDDDSKKKKKKKNANASDGGDDNANKVWACPIEVGHSEYMIDFRKMSQVSKEDKTKKRNVRRFTVDPTQSTLKKGDWKGCAGQFF</sequence>
<evidence type="ECO:0000313" key="8">
    <source>
        <dbReference type="EMBL" id="ETO32597.1"/>
    </source>
</evidence>
<dbReference type="EMBL" id="ASPP01004065">
    <property type="protein sequence ID" value="ETO32597.1"/>
    <property type="molecule type" value="Genomic_DNA"/>
</dbReference>
<comment type="caution">
    <text evidence="8">The sequence shown here is derived from an EMBL/GenBank/DDBJ whole genome shotgun (WGS) entry which is preliminary data.</text>
</comment>
<feature type="compositionally biased region" description="Polar residues" evidence="5">
    <location>
        <begin position="1"/>
        <end position="16"/>
    </location>
</feature>
<evidence type="ECO:0000256" key="4">
    <source>
        <dbReference type="PROSITE-ProRule" id="PRU00175"/>
    </source>
</evidence>
<dbReference type="SMART" id="SM00184">
    <property type="entry name" value="RING"/>
    <property type="match status" value="1"/>
</dbReference>
<evidence type="ECO:0000256" key="3">
    <source>
        <dbReference type="ARBA" id="ARBA00022833"/>
    </source>
</evidence>
<accession>X6P4T5</accession>
<dbReference type="InterPro" id="IPR013083">
    <property type="entry name" value="Znf_RING/FYVE/PHD"/>
</dbReference>
<dbReference type="Pfam" id="PF02825">
    <property type="entry name" value="WWE"/>
    <property type="match status" value="2"/>
</dbReference>
<evidence type="ECO:0000313" key="9">
    <source>
        <dbReference type="Proteomes" id="UP000023152"/>
    </source>
</evidence>
<organism evidence="8 9">
    <name type="scientific">Reticulomyxa filosa</name>
    <dbReference type="NCBI Taxonomy" id="46433"/>
    <lineage>
        <taxon>Eukaryota</taxon>
        <taxon>Sar</taxon>
        <taxon>Rhizaria</taxon>
        <taxon>Retaria</taxon>
        <taxon>Foraminifera</taxon>
        <taxon>Monothalamids</taxon>
        <taxon>Reticulomyxidae</taxon>
        <taxon>Reticulomyxa</taxon>
    </lineage>
</organism>
<dbReference type="GO" id="GO:0072572">
    <property type="term" value="F:poly-ADP-D-ribose binding"/>
    <property type="evidence" value="ECO:0007669"/>
    <property type="project" value="InterPro"/>
</dbReference>
<dbReference type="InterPro" id="IPR001841">
    <property type="entry name" value="Znf_RING"/>
</dbReference>
<dbReference type="GO" id="GO:0061630">
    <property type="term" value="F:ubiquitin protein ligase activity"/>
    <property type="evidence" value="ECO:0007669"/>
    <property type="project" value="InterPro"/>
</dbReference>
<dbReference type="Gene3D" id="3.30.720.50">
    <property type="match status" value="1"/>
</dbReference>
<dbReference type="GO" id="GO:0016055">
    <property type="term" value="P:Wnt signaling pathway"/>
    <property type="evidence" value="ECO:0007669"/>
    <property type="project" value="InterPro"/>
</dbReference>
<dbReference type="InterPro" id="IPR027370">
    <property type="entry name" value="Znf-RING_euk"/>
</dbReference>
<gene>
    <name evidence="8" type="ORF">RFI_04519</name>
</gene>
<keyword evidence="9" id="KW-1185">Reference proteome</keyword>
<dbReference type="Gene3D" id="3.30.40.10">
    <property type="entry name" value="Zinc/RING finger domain, C3HC4 (zinc finger)"/>
    <property type="match status" value="1"/>
</dbReference>
<proteinExistence type="predicted"/>
<feature type="compositionally biased region" description="Polar residues" evidence="5">
    <location>
        <begin position="148"/>
        <end position="164"/>
    </location>
</feature>
<keyword evidence="2 4" id="KW-0863">Zinc-finger</keyword>
<dbReference type="Pfam" id="PF13445">
    <property type="entry name" value="zf-RING_UBOX"/>
    <property type="match status" value="1"/>
</dbReference>
<dbReference type="GO" id="GO:0005634">
    <property type="term" value="C:nucleus"/>
    <property type="evidence" value="ECO:0007669"/>
    <property type="project" value="TreeGrafter"/>
</dbReference>
<evidence type="ECO:0000256" key="5">
    <source>
        <dbReference type="SAM" id="MobiDB-lite"/>
    </source>
</evidence>
<dbReference type="PROSITE" id="PS00518">
    <property type="entry name" value="ZF_RING_1"/>
    <property type="match status" value="1"/>
</dbReference>
<dbReference type="InterPro" id="IPR017907">
    <property type="entry name" value="Znf_RING_CS"/>
</dbReference>
<protein>
    <recommendedName>
        <fullName evidence="10">RING-type domain-containing protein</fullName>
    </recommendedName>
</protein>
<feature type="domain" description="RING-type" evidence="6">
    <location>
        <begin position="63"/>
        <end position="123"/>
    </location>
</feature>